<comment type="caution">
    <text evidence="1">The sequence shown here is derived from an EMBL/GenBank/DDBJ whole genome shotgun (WGS) entry which is preliminary data.</text>
</comment>
<dbReference type="AlphaFoldDB" id="A0A9D1R8G2"/>
<dbReference type="InterPro" id="IPR013783">
    <property type="entry name" value="Ig-like_fold"/>
</dbReference>
<dbReference type="InterPro" id="IPR003961">
    <property type="entry name" value="FN3_dom"/>
</dbReference>
<reference evidence="1" key="1">
    <citation type="journal article" date="2021" name="PeerJ">
        <title>Extensive microbial diversity within the chicken gut microbiome revealed by metagenomics and culture.</title>
        <authorList>
            <person name="Gilroy R."/>
            <person name="Ravi A."/>
            <person name="Getino M."/>
            <person name="Pursley I."/>
            <person name="Horton D.L."/>
            <person name="Alikhan N.F."/>
            <person name="Baker D."/>
            <person name="Gharbi K."/>
            <person name="Hall N."/>
            <person name="Watson M."/>
            <person name="Adriaenssens E.M."/>
            <person name="Foster-Nyarko E."/>
            <person name="Jarju S."/>
            <person name="Secka A."/>
            <person name="Antonio M."/>
            <person name="Oren A."/>
            <person name="Chaudhuri R.R."/>
            <person name="La Ragione R."/>
            <person name="Hildebrand F."/>
            <person name="Pallen M.J."/>
        </authorList>
    </citation>
    <scope>NUCLEOTIDE SEQUENCE</scope>
    <source>
        <strain evidence="1">ChiSxjej1B13-11762</strain>
    </source>
</reference>
<dbReference type="Proteomes" id="UP000824263">
    <property type="component" value="Unassembled WGS sequence"/>
</dbReference>
<keyword evidence="1" id="KW-0418">Kinase</keyword>
<reference evidence="1" key="2">
    <citation type="submission" date="2021-04" db="EMBL/GenBank/DDBJ databases">
        <authorList>
            <person name="Gilroy R."/>
        </authorList>
    </citation>
    <scope>NUCLEOTIDE SEQUENCE</scope>
    <source>
        <strain evidence="1">ChiSxjej1B13-11762</strain>
    </source>
</reference>
<accession>A0A9D1R8G2</accession>
<dbReference type="InterPro" id="IPR014867">
    <property type="entry name" value="Spore_coat_CotH_CotH2/3/7"/>
</dbReference>
<dbReference type="Pfam" id="PF08757">
    <property type="entry name" value="CotH"/>
    <property type="match status" value="1"/>
</dbReference>
<dbReference type="InterPro" id="IPR036116">
    <property type="entry name" value="FN3_sf"/>
</dbReference>
<dbReference type="GO" id="GO:0016301">
    <property type="term" value="F:kinase activity"/>
    <property type="evidence" value="ECO:0007669"/>
    <property type="project" value="UniProtKB-KW"/>
</dbReference>
<evidence type="ECO:0000313" key="1">
    <source>
        <dbReference type="EMBL" id="HIW82760.1"/>
    </source>
</evidence>
<organism evidence="1 2">
    <name type="scientific">Candidatus Dorea gallistercoris</name>
    <dbReference type="NCBI Taxonomy" id="2838542"/>
    <lineage>
        <taxon>Bacteria</taxon>
        <taxon>Bacillati</taxon>
        <taxon>Bacillota</taxon>
        <taxon>Clostridia</taxon>
        <taxon>Lachnospirales</taxon>
        <taxon>Lachnospiraceae</taxon>
        <taxon>Dorea</taxon>
    </lineage>
</organism>
<dbReference type="PANTHER" id="PTHR40050:SF1">
    <property type="entry name" value="INNER SPORE COAT PROTEIN H"/>
    <property type="match status" value="1"/>
</dbReference>
<dbReference type="EMBL" id="DXGF01000008">
    <property type="protein sequence ID" value="HIW82760.1"/>
    <property type="molecule type" value="Genomic_DNA"/>
</dbReference>
<name>A0A9D1R8G2_9FIRM</name>
<dbReference type="CDD" id="cd00063">
    <property type="entry name" value="FN3"/>
    <property type="match status" value="1"/>
</dbReference>
<protein>
    <submittedName>
        <fullName evidence="1">CotH kinase family protein</fullName>
    </submittedName>
</protein>
<gene>
    <name evidence="1" type="ORF">H9873_00320</name>
</gene>
<dbReference type="PANTHER" id="PTHR40050">
    <property type="entry name" value="INNER SPORE COAT PROTEIN H"/>
    <property type="match status" value="1"/>
</dbReference>
<dbReference type="SUPFAM" id="SSF49265">
    <property type="entry name" value="Fibronectin type III"/>
    <property type="match status" value="1"/>
</dbReference>
<dbReference type="Gene3D" id="2.60.40.10">
    <property type="entry name" value="Immunoglobulins"/>
    <property type="match status" value="1"/>
</dbReference>
<sequence>MLLLTLILMGGTWTLTGCGDSGGTGSLEEAQSIKGTYVEKEEEQKETLADQPSVYAEDEETSVVTMYLTVRQGNAADNTDHTWSEINTYDTYYYADNGLSRYNCEALLQVGDESGPAEEEVGYGETVSNATVQIRGQTSSRREQKNYKIRIKEGMGEWRGQRTIALNKHIGDPFRFRNKLTYDLMKEIPQMISARTQFVHLYVKDETEGGSGGFEDYGLYTQVEQINKTYLQTHGLDDRGFLYKINFFEWLPYEELRLKTDPEYDLGEFEGYLETKGDDDHTRLLELIREVNDYAIPIEEIVETHFNLDNLCYWMAFQILTGNYDVGSRNYYLYSPKNSEKWYFISWDNDAAFSRNYHRLVEYTDGQSWERGLSQYLHIVLFTRIFREEVYRDALSAAVEDLRANYLTEEKISSMAAAYAEVVKPYLYRAPDQTYAPVTAEEYDRLVSSMEEEIAENYGYYQESLEKPWPFFVGTPRVQDGKIQVQWDAAYDMDGEEITYSFLVARDYEFTNILYQEEDLVLPEASFDRLAPGQYYIRVRARNASGYVQDCLDYYSKDQGGKVYGAKAFVVNEDGTVSDYVAEE</sequence>
<proteinExistence type="predicted"/>
<evidence type="ECO:0000313" key="2">
    <source>
        <dbReference type="Proteomes" id="UP000824263"/>
    </source>
</evidence>
<keyword evidence="1" id="KW-0808">Transferase</keyword>